<dbReference type="EMBL" id="QRWT01000007">
    <property type="protein sequence ID" value="RGT53096.1"/>
    <property type="molecule type" value="Genomic_DNA"/>
</dbReference>
<dbReference type="InterPro" id="IPR003838">
    <property type="entry name" value="ABC3_permease_C"/>
</dbReference>
<keyword evidence="3 6" id="KW-0812">Transmembrane</keyword>
<evidence type="ECO:0000313" key="9">
    <source>
        <dbReference type="EMBL" id="RGT53096.1"/>
    </source>
</evidence>
<evidence type="ECO:0000256" key="2">
    <source>
        <dbReference type="ARBA" id="ARBA00022475"/>
    </source>
</evidence>
<dbReference type="PANTHER" id="PTHR30572:SF18">
    <property type="entry name" value="ABC-TYPE MACROLIDE FAMILY EXPORT SYSTEM PERMEASE COMPONENT 2"/>
    <property type="match status" value="1"/>
</dbReference>
<keyword evidence="5 6" id="KW-0472">Membrane</keyword>
<name>A0A3E4L1D2_9BACE</name>
<feature type="transmembrane region" description="Helical" evidence="6">
    <location>
        <begin position="404"/>
        <end position="427"/>
    </location>
</feature>
<evidence type="ECO:0000256" key="1">
    <source>
        <dbReference type="ARBA" id="ARBA00004651"/>
    </source>
</evidence>
<dbReference type="InterPro" id="IPR050250">
    <property type="entry name" value="Macrolide_Exporter_MacB"/>
</dbReference>
<dbReference type="GO" id="GO:0022857">
    <property type="term" value="F:transmembrane transporter activity"/>
    <property type="evidence" value="ECO:0007669"/>
    <property type="project" value="TreeGrafter"/>
</dbReference>
<evidence type="ECO:0000256" key="4">
    <source>
        <dbReference type="ARBA" id="ARBA00022989"/>
    </source>
</evidence>
<evidence type="ECO:0000313" key="10">
    <source>
        <dbReference type="EMBL" id="RHL95775.1"/>
    </source>
</evidence>
<feature type="transmembrane region" description="Helical" evidence="6">
    <location>
        <begin position="44"/>
        <end position="68"/>
    </location>
</feature>
<dbReference type="Proteomes" id="UP000284772">
    <property type="component" value="Unassembled WGS sequence"/>
</dbReference>
<evidence type="ECO:0000256" key="3">
    <source>
        <dbReference type="ARBA" id="ARBA00022692"/>
    </source>
</evidence>
<feature type="domain" description="MacB-like periplasmic core" evidence="8">
    <location>
        <begin position="47"/>
        <end position="258"/>
    </location>
</feature>
<accession>A0A3E4L1D2</accession>
<gene>
    <name evidence="9" type="ORF">DWX27_08985</name>
    <name evidence="11" type="ORF">DWZ32_07395</name>
    <name evidence="10" type="ORF">DWZ95_02795</name>
</gene>
<dbReference type="Pfam" id="PF12704">
    <property type="entry name" value="MacB_PCD"/>
    <property type="match status" value="1"/>
</dbReference>
<keyword evidence="2" id="KW-1003">Cell membrane</keyword>
<comment type="caution">
    <text evidence="11">The sequence shown here is derived from an EMBL/GenBank/DDBJ whole genome shotgun (WGS) entry which is preliminary data.</text>
</comment>
<dbReference type="PANTHER" id="PTHR30572">
    <property type="entry name" value="MEMBRANE COMPONENT OF TRANSPORTER-RELATED"/>
    <property type="match status" value="1"/>
</dbReference>
<feature type="transmembrane region" description="Helical" evidence="6">
    <location>
        <begin position="312"/>
        <end position="333"/>
    </location>
</feature>
<dbReference type="InterPro" id="IPR025857">
    <property type="entry name" value="MacB_PCD"/>
</dbReference>
<feature type="transmembrane region" description="Helical" evidence="6">
    <location>
        <begin position="769"/>
        <end position="789"/>
    </location>
</feature>
<dbReference type="AlphaFoldDB" id="A0A3E4L1D2"/>
<evidence type="ECO:0000313" key="11">
    <source>
        <dbReference type="EMBL" id="RHN07891.1"/>
    </source>
</evidence>
<dbReference type="EMBL" id="QRPE01000002">
    <property type="protein sequence ID" value="RHL95775.1"/>
    <property type="molecule type" value="Genomic_DNA"/>
</dbReference>
<evidence type="ECO:0000259" key="8">
    <source>
        <dbReference type="Pfam" id="PF12704"/>
    </source>
</evidence>
<feature type="transmembrane region" description="Helical" evidence="6">
    <location>
        <begin position="717"/>
        <end position="739"/>
    </location>
</feature>
<feature type="transmembrane region" description="Helical" evidence="6">
    <location>
        <begin position="362"/>
        <end position="384"/>
    </location>
</feature>
<feature type="domain" description="ABC3 transporter permease C-terminal" evidence="7">
    <location>
        <begin position="317"/>
        <end position="432"/>
    </location>
</feature>
<comment type="subcellular location">
    <subcellularLocation>
        <location evidence="1">Cell membrane</location>
        <topology evidence="1">Multi-pass membrane protein</topology>
    </subcellularLocation>
</comment>
<evidence type="ECO:0000256" key="5">
    <source>
        <dbReference type="ARBA" id="ARBA00023136"/>
    </source>
</evidence>
<dbReference type="EMBL" id="QRQM01000007">
    <property type="protein sequence ID" value="RHN07891.1"/>
    <property type="molecule type" value="Genomic_DNA"/>
</dbReference>
<dbReference type="Proteomes" id="UP000286003">
    <property type="component" value="Unassembled WGS sequence"/>
</dbReference>
<evidence type="ECO:0000313" key="12">
    <source>
        <dbReference type="Proteomes" id="UP000284772"/>
    </source>
</evidence>
<dbReference type="Proteomes" id="UP000285013">
    <property type="component" value="Unassembled WGS sequence"/>
</dbReference>
<feature type="transmembrane region" description="Helical" evidence="6">
    <location>
        <begin position="448"/>
        <end position="471"/>
    </location>
</feature>
<dbReference type="Pfam" id="PF02687">
    <property type="entry name" value="FtsX"/>
    <property type="match status" value="2"/>
</dbReference>
<evidence type="ECO:0000256" key="6">
    <source>
        <dbReference type="SAM" id="Phobius"/>
    </source>
</evidence>
<organism evidence="11 14">
    <name type="scientific">Bacteroides intestinalis</name>
    <dbReference type="NCBI Taxonomy" id="329854"/>
    <lineage>
        <taxon>Bacteria</taxon>
        <taxon>Pseudomonadati</taxon>
        <taxon>Bacteroidota</taxon>
        <taxon>Bacteroidia</taxon>
        <taxon>Bacteroidales</taxon>
        <taxon>Bacteroidaceae</taxon>
        <taxon>Bacteroides</taxon>
    </lineage>
</organism>
<evidence type="ECO:0000313" key="14">
    <source>
        <dbReference type="Proteomes" id="UP000286003"/>
    </source>
</evidence>
<feature type="transmembrane region" description="Helical" evidence="6">
    <location>
        <begin position="801"/>
        <end position="822"/>
    </location>
</feature>
<reference evidence="12 13" key="1">
    <citation type="submission" date="2018-08" db="EMBL/GenBank/DDBJ databases">
        <title>A genome reference for cultivated species of the human gut microbiota.</title>
        <authorList>
            <person name="Zou Y."/>
            <person name="Xue W."/>
            <person name="Luo G."/>
        </authorList>
    </citation>
    <scope>NUCLEOTIDE SEQUENCE [LARGE SCALE GENOMIC DNA]</scope>
    <source>
        <strain evidence="9 12">AF19-10AC</strain>
        <strain evidence="11 14">AF31-23</strain>
        <strain evidence="10 13">AF36-16BH</strain>
    </source>
</reference>
<evidence type="ECO:0000259" key="7">
    <source>
        <dbReference type="Pfam" id="PF02687"/>
    </source>
</evidence>
<feature type="domain" description="ABC3 transporter permease C-terminal" evidence="7">
    <location>
        <begin position="720"/>
        <end position="833"/>
    </location>
</feature>
<proteinExistence type="predicted"/>
<keyword evidence="4 6" id="KW-1133">Transmembrane helix</keyword>
<evidence type="ECO:0000313" key="13">
    <source>
        <dbReference type="Proteomes" id="UP000285013"/>
    </source>
</evidence>
<sequence length="840" mass="96616">MKNNVLFFWYSSCETSVEESLILINAIMVKHYIKVALRLIKRSFLFSTINMLGFVFGMTAAFLIYLWVINELTYDNCFPDADRISRVIEVSRETSGEIKESPESIRSLVRVFKEDFPQVEDATAIKYEDNLTLETDDEKRIIGKYVHVDSTFFHVFPFPIIEGNPEQLWDNLDNVVLSEVMARKLFGNASAIGKKVKRNYVGRTDVHTVVAVVKIPAKSHIQFDVAFSIDAYGLFSMGWNWDSMRRGMHVYVKMKQGDEGKLYRQEQRTMRHALKKFGEKRTLLRFQPIRDIHLHTTFSDENVKNHGSLATMYLFVALAILVIFMGAFNFMTLSTARASLRYKEIGVRKVTGAKRKTLITQFLSESLVQSFISLVLALALTELMLPLFNQAMETAITLSMNWDIIFYILFGIIGIGCLAGAYPAFYLSSVNPLLAFKGGRKTGKKGGLIKGLVCIQFFIAIVLMLMTFIVLKQLHFMENKDLGLDRENIVSIHTSLWYEVADFKQDLLRNPDIKSVSMGSPIESFGEGNLEKKNGQAAIRWTDIDGKTDSLQMMEIWADGDFVKTFGLQLLKGELMDSYFENYWMQSDSDKPVQPTIVINETAWKAMKVADPIGMEVYKEFSGWAVKSRIVGVVKDFNFQSLREKMKPAYIYYNPECLGDMYIKIAPERKQETLKYIQQKFEEWAVRDDIFVKEFNYQFFSDTLNKNYAKEQQQSRMLLFFTIIAIVIAMMGVFGLVALSTEQRTKEIGVRKVNGAHSDRIVRMFCLEYLRWIGIAFVMACPLGYFLMHRWLSEFAYQTPISWWLFLLAGAMIAGITSFTVFGQTWRKASQNPVESLRYE</sequence>
<dbReference type="GO" id="GO:0005886">
    <property type="term" value="C:plasma membrane"/>
    <property type="evidence" value="ECO:0007669"/>
    <property type="project" value="UniProtKB-SubCell"/>
</dbReference>
<protein>
    <submittedName>
        <fullName evidence="11">ABC transporter permease</fullName>
    </submittedName>
</protein>